<dbReference type="PANTHER" id="PTHR33452:SF1">
    <property type="entry name" value="INNER MEMBRANE PROTEIN YPHA-RELATED"/>
    <property type="match status" value="1"/>
</dbReference>
<dbReference type="InterPro" id="IPR032808">
    <property type="entry name" value="DoxX"/>
</dbReference>
<dbReference type="RefSeq" id="WP_179756772.1">
    <property type="nucleotide sequence ID" value="NZ_JACCBU010000001.1"/>
</dbReference>
<evidence type="ECO:0000256" key="4">
    <source>
        <dbReference type="ARBA" id="ARBA00022692"/>
    </source>
</evidence>
<comment type="subcellular location">
    <subcellularLocation>
        <location evidence="1">Cell membrane</location>
        <topology evidence="1">Multi-pass membrane protein</topology>
    </subcellularLocation>
</comment>
<comment type="caution">
    <text evidence="8">The sequence shown here is derived from an EMBL/GenBank/DDBJ whole genome shotgun (WGS) entry which is preliminary data.</text>
</comment>
<protein>
    <submittedName>
        <fullName evidence="8">Putative oxidoreductase</fullName>
    </submittedName>
</protein>
<sequence length="165" mass="16709">MISNFLTDDNRQRAADAGLLVLRCAAGAVFIAHGFGDLSQEGGVGVNVENYRGAGIPVPELAAPFGAFMQFLGGIALIAGLITRLAGLGLVVVMAGALIFVHPGQPLVLAEDGSGSGFALIMAAAALTLVLTGPGRLAVDHVLGRLIGPRRTAEPELQGLGSRAS</sequence>
<evidence type="ECO:0000256" key="7">
    <source>
        <dbReference type="SAM" id="Phobius"/>
    </source>
</evidence>
<dbReference type="EMBL" id="JACCBU010000001">
    <property type="protein sequence ID" value="NYE74456.1"/>
    <property type="molecule type" value="Genomic_DNA"/>
</dbReference>
<keyword evidence="6 7" id="KW-0472">Membrane</keyword>
<gene>
    <name evidence="8" type="ORF">BKA15_005785</name>
</gene>
<dbReference type="AlphaFoldDB" id="A0A7Y9ICL8"/>
<keyword evidence="4 7" id="KW-0812">Transmembrane</keyword>
<dbReference type="GO" id="GO:0005886">
    <property type="term" value="C:plasma membrane"/>
    <property type="evidence" value="ECO:0007669"/>
    <property type="project" value="UniProtKB-SubCell"/>
</dbReference>
<dbReference type="Pfam" id="PF07681">
    <property type="entry name" value="DoxX"/>
    <property type="match status" value="1"/>
</dbReference>
<dbReference type="InterPro" id="IPR051907">
    <property type="entry name" value="DoxX-like_oxidoreductase"/>
</dbReference>
<name>A0A7Y9ICL8_9ACTN</name>
<evidence type="ECO:0000256" key="2">
    <source>
        <dbReference type="ARBA" id="ARBA00006679"/>
    </source>
</evidence>
<reference evidence="8 9" key="1">
    <citation type="submission" date="2020-07" db="EMBL/GenBank/DDBJ databases">
        <title>Sequencing the genomes of 1000 actinobacteria strains.</title>
        <authorList>
            <person name="Klenk H.-P."/>
        </authorList>
    </citation>
    <scope>NUCLEOTIDE SEQUENCE [LARGE SCALE GENOMIC DNA]</scope>
    <source>
        <strain evidence="8 9">DSM 22083</strain>
    </source>
</reference>
<evidence type="ECO:0000256" key="5">
    <source>
        <dbReference type="ARBA" id="ARBA00022989"/>
    </source>
</evidence>
<proteinExistence type="inferred from homology"/>
<keyword evidence="3" id="KW-1003">Cell membrane</keyword>
<evidence type="ECO:0000256" key="3">
    <source>
        <dbReference type="ARBA" id="ARBA00022475"/>
    </source>
</evidence>
<comment type="similarity">
    <text evidence="2">Belongs to the DoxX family.</text>
</comment>
<keyword evidence="9" id="KW-1185">Reference proteome</keyword>
<dbReference type="Proteomes" id="UP000569914">
    <property type="component" value="Unassembled WGS sequence"/>
</dbReference>
<evidence type="ECO:0000256" key="1">
    <source>
        <dbReference type="ARBA" id="ARBA00004651"/>
    </source>
</evidence>
<organism evidence="8 9">
    <name type="scientific">Microlunatus parietis</name>
    <dbReference type="NCBI Taxonomy" id="682979"/>
    <lineage>
        <taxon>Bacteria</taxon>
        <taxon>Bacillati</taxon>
        <taxon>Actinomycetota</taxon>
        <taxon>Actinomycetes</taxon>
        <taxon>Propionibacteriales</taxon>
        <taxon>Propionibacteriaceae</taxon>
        <taxon>Microlunatus</taxon>
    </lineage>
</organism>
<feature type="transmembrane region" description="Helical" evidence="7">
    <location>
        <begin position="56"/>
        <end position="78"/>
    </location>
</feature>
<evidence type="ECO:0000313" key="8">
    <source>
        <dbReference type="EMBL" id="NYE74456.1"/>
    </source>
</evidence>
<dbReference type="PANTHER" id="PTHR33452">
    <property type="entry name" value="OXIDOREDUCTASE CATD-RELATED"/>
    <property type="match status" value="1"/>
</dbReference>
<feature type="transmembrane region" description="Helical" evidence="7">
    <location>
        <begin position="85"/>
        <end position="105"/>
    </location>
</feature>
<keyword evidence="5 7" id="KW-1133">Transmembrane helix</keyword>
<feature type="transmembrane region" description="Helical" evidence="7">
    <location>
        <begin position="117"/>
        <end position="139"/>
    </location>
</feature>
<accession>A0A7Y9ICL8</accession>
<feature type="transmembrane region" description="Helical" evidence="7">
    <location>
        <begin position="20"/>
        <end position="36"/>
    </location>
</feature>
<evidence type="ECO:0000256" key="6">
    <source>
        <dbReference type="ARBA" id="ARBA00023136"/>
    </source>
</evidence>
<evidence type="ECO:0000313" key="9">
    <source>
        <dbReference type="Proteomes" id="UP000569914"/>
    </source>
</evidence>